<keyword evidence="17" id="KW-1185">Reference proteome</keyword>
<evidence type="ECO:0000256" key="9">
    <source>
        <dbReference type="ARBA" id="ARBA00022989"/>
    </source>
</evidence>
<evidence type="ECO:0000256" key="2">
    <source>
        <dbReference type="ARBA" id="ARBA00022448"/>
    </source>
</evidence>
<feature type="transmembrane region" description="Helical" evidence="12">
    <location>
        <begin position="143"/>
        <end position="161"/>
    </location>
</feature>
<keyword evidence="8" id="KW-0418">Kinase</keyword>
<evidence type="ECO:0000256" key="6">
    <source>
        <dbReference type="ARBA" id="ARBA00022683"/>
    </source>
</evidence>
<dbReference type="FunFam" id="2.70.70.10:FF:000001">
    <property type="entry name" value="PTS system glucose-specific IIA component"/>
    <property type="match status" value="1"/>
</dbReference>
<keyword evidence="10 12" id="KW-0472">Membrane</keyword>
<dbReference type="PROSITE" id="PS51093">
    <property type="entry name" value="PTS_EIIA_TYPE_1"/>
    <property type="match status" value="1"/>
</dbReference>
<evidence type="ECO:0000256" key="4">
    <source>
        <dbReference type="ARBA" id="ARBA00022597"/>
    </source>
</evidence>
<dbReference type="SUPFAM" id="SSF51261">
    <property type="entry name" value="Duplicated hybrid motif"/>
    <property type="match status" value="1"/>
</dbReference>
<dbReference type="GO" id="GO:0015771">
    <property type="term" value="P:trehalose transport"/>
    <property type="evidence" value="ECO:0007669"/>
    <property type="project" value="TreeGrafter"/>
</dbReference>
<dbReference type="GO" id="GO:0008982">
    <property type="term" value="F:protein-N(PI)-phosphohistidine-sugar phosphotransferase activity"/>
    <property type="evidence" value="ECO:0007669"/>
    <property type="project" value="InterPro"/>
</dbReference>
<organism evidence="16 17">
    <name type="scientific">Anaerostipes butyraticus</name>
    <dbReference type="NCBI Taxonomy" id="645466"/>
    <lineage>
        <taxon>Bacteria</taxon>
        <taxon>Bacillati</taxon>
        <taxon>Bacillota</taxon>
        <taxon>Clostridia</taxon>
        <taxon>Lachnospirales</taxon>
        <taxon>Lachnospiraceae</taxon>
        <taxon>Anaerostipes</taxon>
    </lineage>
</organism>
<dbReference type="GO" id="GO:0090589">
    <property type="term" value="F:protein-phosphocysteine-trehalose phosphotransferase system transporter activity"/>
    <property type="evidence" value="ECO:0007669"/>
    <property type="project" value="TreeGrafter"/>
</dbReference>
<keyword evidence="9 12" id="KW-1133">Transmembrane helix</keyword>
<keyword evidence="5" id="KW-0808">Transferase</keyword>
<feature type="transmembrane region" description="Helical" evidence="12">
    <location>
        <begin position="355"/>
        <end position="375"/>
    </location>
</feature>
<dbReference type="GO" id="GO:0005886">
    <property type="term" value="C:plasma membrane"/>
    <property type="evidence" value="ECO:0007669"/>
    <property type="project" value="UniProtKB-SubCell"/>
</dbReference>
<dbReference type="Pfam" id="PF00358">
    <property type="entry name" value="PTS_EIIA_1"/>
    <property type="match status" value="1"/>
</dbReference>
<dbReference type="EMBL" id="BLYI01000035">
    <property type="protein sequence ID" value="GFO85313.1"/>
    <property type="molecule type" value="Genomic_DNA"/>
</dbReference>
<dbReference type="NCBIfam" id="TIGR01995">
    <property type="entry name" value="PTS-II-ABC-beta"/>
    <property type="match status" value="1"/>
</dbReference>
<dbReference type="GO" id="GO:0016301">
    <property type="term" value="F:kinase activity"/>
    <property type="evidence" value="ECO:0007669"/>
    <property type="project" value="UniProtKB-KW"/>
</dbReference>
<dbReference type="RefSeq" id="WP_201311022.1">
    <property type="nucleotide sequence ID" value="NZ_BLYI01000035.1"/>
</dbReference>
<dbReference type="Pfam" id="PF02378">
    <property type="entry name" value="PTS_EIIC"/>
    <property type="match status" value="1"/>
</dbReference>
<keyword evidence="7 12" id="KW-0812">Transmembrane</keyword>
<feature type="transmembrane region" description="Helical" evidence="12">
    <location>
        <begin position="286"/>
        <end position="308"/>
    </location>
</feature>
<dbReference type="InterPro" id="IPR036878">
    <property type="entry name" value="Glu_permease_IIB"/>
</dbReference>
<dbReference type="InterPro" id="IPR001996">
    <property type="entry name" value="PTS_IIB_1"/>
</dbReference>
<protein>
    <submittedName>
        <fullName evidence="16">PTS beta-glucoside transporter subunit EIIBCA</fullName>
    </submittedName>
</protein>
<dbReference type="PANTHER" id="PTHR30175:SF1">
    <property type="entry name" value="PTS SYSTEM ARBUTIN-, CELLOBIOSE-, AND SALICIN-SPECIFIC EIIBC COMPONENT-RELATED"/>
    <property type="match status" value="1"/>
</dbReference>
<dbReference type="PROSITE" id="PS51103">
    <property type="entry name" value="PTS_EIIC_TYPE_1"/>
    <property type="match status" value="1"/>
</dbReference>
<name>A0A916VDK2_9FIRM</name>
<feature type="transmembrane region" description="Helical" evidence="12">
    <location>
        <begin position="247"/>
        <end position="274"/>
    </location>
</feature>
<evidence type="ECO:0000259" key="14">
    <source>
        <dbReference type="PROSITE" id="PS51098"/>
    </source>
</evidence>
<dbReference type="PANTHER" id="PTHR30175">
    <property type="entry name" value="PHOSPHOTRANSFERASE SYSTEM TRANSPORT PROTEIN"/>
    <property type="match status" value="1"/>
</dbReference>
<feature type="transmembrane region" description="Helical" evidence="12">
    <location>
        <begin position="395"/>
        <end position="420"/>
    </location>
</feature>
<dbReference type="InterPro" id="IPR011297">
    <property type="entry name" value="PTS_IIABC_b_glu"/>
</dbReference>
<evidence type="ECO:0000256" key="12">
    <source>
        <dbReference type="SAM" id="Phobius"/>
    </source>
</evidence>
<keyword evidence="6" id="KW-0598">Phosphotransferase system</keyword>
<evidence type="ECO:0000313" key="16">
    <source>
        <dbReference type="EMBL" id="GFO85313.1"/>
    </source>
</evidence>
<dbReference type="Proteomes" id="UP000613208">
    <property type="component" value="Unassembled WGS sequence"/>
</dbReference>
<evidence type="ECO:0000256" key="5">
    <source>
        <dbReference type="ARBA" id="ARBA00022679"/>
    </source>
</evidence>
<feature type="transmembrane region" description="Helical" evidence="12">
    <location>
        <begin position="173"/>
        <end position="191"/>
    </location>
</feature>
<evidence type="ECO:0000256" key="11">
    <source>
        <dbReference type="PROSITE-ProRule" id="PRU00421"/>
    </source>
</evidence>
<comment type="caution">
    <text evidence="16">The sequence shown here is derived from an EMBL/GenBank/DDBJ whole genome shotgun (WGS) entry which is preliminary data.</text>
</comment>
<dbReference type="Gene3D" id="3.30.1360.60">
    <property type="entry name" value="Glucose permease domain IIB"/>
    <property type="match status" value="1"/>
</dbReference>
<evidence type="ECO:0000256" key="8">
    <source>
        <dbReference type="ARBA" id="ARBA00022777"/>
    </source>
</evidence>
<feature type="transmembrane region" description="Helical" evidence="12">
    <location>
        <begin position="101"/>
        <end position="123"/>
    </location>
</feature>
<evidence type="ECO:0000259" key="13">
    <source>
        <dbReference type="PROSITE" id="PS51093"/>
    </source>
</evidence>
<feature type="domain" description="PTS EIIC type-1" evidence="15">
    <location>
        <begin position="104"/>
        <end position="464"/>
    </location>
</feature>
<dbReference type="GO" id="GO:0009401">
    <property type="term" value="P:phosphoenolpyruvate-dependent sugar phosphotransferase system"/>
    <property type="evidence" value="ECO:0007669"/>
    <property type="project" value="UniProtKB-KW"/>
</dbReference>
<keyword evidence="4" id="KW-0762">Sugar transport</keyword>
<dbReference type="InterPro" id="IPR011055">
    <property type="entry name" value="Dup_hybrid_motif"/>
</dbReference>
<keyword evidence="2" id="KW-0813">Transport</keyword>
<dbReference type="SUPFAM" id="SSF55604">
    <property type="entry name" value="Glucose permease domain IIB"/>
    <property type="match status" value="1"/>
</dbReference>
<dbReference type="PROSITE" id="PS51098">
    <property type="entry name" value="PTS_EIIB_TYPE_1"/>
    <property type="match status" value="1"/>
</dbReference>
<dbReference type="NCBIfam" id="TIGR00830">
    <property type="entry name" value="PTBA"/>
    <property type="match status" value="1"/>
</dbReference>
<evidence type="ECO:0000259" key="15">
    <source>
        <dbReference type="PROSITE" id="PS51103"/>
    </source>
</evidence>
<sequence length="629" mass="66715">MDFEKLAETLVSLVGGAGNISNLTHCAARLRFTLKDESKADEEQIKKTKGVLGVARSGGQFQIIIGQRVPDAYKAIEKHLGGAIGETGEEGPKEKKKVSEVIFDFVASIFTPILPAIIGAGLIKSFLSLAVLLGMDAEGSTYLFINVLGDAPLYFLPLLLAVTCSKKLGTNTFLNVALAGALVHPNYTALLTDAFNIHFSSAFGIPVTLATYSSTVIPVILMSIALKYIDGFFDKVIPKIVKFFFKSVLTLLAVGMLTFIVLGPIGFVVGVGISTALNTLSTHVGWLVPVIIGGVFPLMVTTGMHYGIVPFMLQSIASVGYEQICCPGNLPSNIAQGAASLAVGFRTKKSELKQLALTSGVTALLGTTEPALFGVTLRYKKVLSCVMIGGAAGGLYAGITGVKCFSFCSPGLLALVAFIGPDGFTNIINACISMVIAFIVIFVLVWLYGYQDVAKQETEGKAEEVETAAEIPADHHGAEEKEEIVSIADGNIIPLSEVPDPTFAGEILGKGAAVQLESDEIYSPVDGTVASVFPTKHAIGLLSDDGVEVLIHVGIDTVQLEGRHYDVKVEAGQKVKKGDLLLVCDREAIEKEGYQTVTPIIISNTADFDEVQQIENGKVKKGTPVIRVK</sequence>
<evidence type="ECO:0000256" key="1">
    <source>
        <dbReference type="ARBA" id="ARBA00004651"/>
    </source>
</evidence>
<dbReference type="PROSITE" id="PS00371">
    <property type="entry name" value="PTS_EIIA_TYPE_1_HIS"/>
    <property type="match status" value="1"/>
</dbReference>
<dbReference type="Gene3D" id="2.70.70.10">
    <property type="entry name" value="Glucose Permease (Domain IIA)"/>
    <property type="match status" value="1"/>
</dbReference>
<accession>A0A916VDK2</accession>
<dbReference type="InterPro" id="IPR003352">
    <property type="entry name" value="PTS_EIIC"/>
</dbReference>
<feature type="transmembrane region" description="Helical" evidence="12">
    <location>
        <begin position="427"/>
        <end position="448"/>
    </location>
</feature>
<dbReference type="InterPro" id="IPR018113">
    <property type="entry name" value="PTrfase_EIIB_Cys"/>
</dbReference>
<keyword evidence="3" id="KW-1003">Cell membrane</keyword>
<dbReference type="InterPro" id="IPR050558">
    <property type="entry name" value="PTS_Sugar-Specific_Components"/>
</dbReference>
<evidence type="ECO:0000256" key="7">
    <source>
        <dbReference type="ARBA" id="ARBA00022692"/>
    </source>
</evidence>
<dbReference type="Pfam" id="PF00367">
    <property type="entry name" value="PTS_EIIB"/>
    <property type="match status" value="1"/>
</dbReference>
<dbReference type="CDD" id="cd00212">
    <property type="entry name" value="PTS_IIB_glc"/>
    <property type="match status" value="1"/>
</dbReference>
<proteinExistence type="predicted"/>
<dbReference type="FunFam" id="3.30.1360.60:FF:000001">
    <property type="entry name" value="PTS system glucose-specific IIBC component PtsG"/>
    <property type="match status" value="1"/>
</dbReference>
<evidence type="ECO:0000313" key="17">
    <source>
        <dbReference type="Proteomes" id="UP000613208"/>
    </source>
</evidence>
<dbReference type="AlphaFoldDB" id="A0A916VDK2"/>
<feature type="domain" description="PTS EIIA type-1" evidence="13">
    <location>
        <begin position="500"/>
        <end position="604"/>
    </location>
</feature>
<evidence type="ECO:0000256" key="10">
    <source>
        <dbReference type="ARBA" id="ARBA00023136"/>
    </source>
</evidence>
<evidence type="ECO:0000256" key="3">
    <source>
        <dbReference type="ARBA" id="ARBA00022475"/>
    </source>
</evidence>
<dbReference type="InterPro" id="IPR001127">
    <property type="entry name" value="PTS_EIIA_1_perm"/>
</dbReference>
<gene>
    <name evidence="16" type="primary">bglC</name>
    <name evidence="16" type="ORF">ANBU17_16600</name>
</gene>
<comment type="subcellular location">
    <subcellularLocation>
        <location evidence="1">Cell membrane</location>
        <topology evidence="1">Multi-pass membrane protein</topology>
    </subcellularLocation>
</comment>
<feature type="active site" description="Phosphocysteine intermediate; for EIIB activity" evidence="11">
    <location>
        <position position="26"/>
    </location>
</feature>
<dbReference type="InterPro" id="IPR013013">
    <property type="entry name" value="PTS_EIIC_1"/>
</dbReference>
<feature type="transmembrane region" description="Helical" evidence="12">
    <location>
        <begin position="203"/>
        <end position="226"/>
    </location>
</feature>
<reference evidence="16" key="1">
    <citation type="submission" date="2020-06" db="EMBL/GenBank/DDBJ databases">
        <title>Characterization of fructooligosaccharide metabolism and fructooligosaccharide-degrading enzymes in human commensal butyrate producers.</title>
        <authorList>
            <person name="Tanno H."/>
            <person name="Fujii T."/>
            <person name="Hirano K."/>
            <person name="Maeno S."/>
            <person name="Tonozuka T."/>
            <person name="Sakamoto M."/>
            <person name="Ohkuma M."/>
            <person name="Tochio T."/>
            <person name="Endo A."/>
        </authorList>
    </citation>
    <scope>NUCLEOTIDE SEQUENCE</scope>
    <source>
        <strain evidence="16">JCM 17466</strain>
    </source>
</reference>
<feature type="domain" description="PTS EIIB type-1" evidence="14">
    <location>
        <begin position="4"/>
        <end position="86"/>
    </location>
</feature>